<organism evidence="3 4">
    <name type="scientific">Ascobolus immersus RN42</name>
    <dbReference type="NCBI Taxonomy" id="1160509"/>
    <lineage>
        <taxon>Eukaryota</taxon>
        <taxon>Fungi</taxon>
        <taxon>Dikarya</taxon>
        <taxon>Ascomycota</taxon>
        <taxon>Pezizomycotina</taxon>
        <taxon>Pezizomycetes</taxon>
        <taxon>Pezizales</taxon>
        <taxon>Ascobolaceae</taxon>
        <taxon>Ascobolus</taxon>
    </lineage>
</organism>
<name>A0A3N4HIA9_ASCIM</name>
<evidence type="ECO:0000256" key="2">
    <source>
        <dbReference type="SAM" id="MobiDB-lite"/>
    </source>
</evidence>
<feature type="region of interest" description="Disordered" evidence="2">
    <location>
        <begin position="178"/>
        <end position="216"/>
    </location>
</feature>
<evidence type="ECO:0000256" key="1">
    <source>
        <dbReference type="SAM" id="Coils"/>
    </source>
</evidence>
<evidence type="ECO:0000313" key="4">
    <source>
        <dbReference type="Proteomes" id="UP000275078"/>
    </source>
</evidence>
<accession>A0A3N4HIA9</accession>
<evidence type="ECO:0000313" key="3">
    <source>
        <dbReference type="EMBL" id="RPA73683.1"/>
    </source>
</evidence>
<sequence>MAKRKPNQSSPANKDSKDAVLKVVQRRIDRVLAQRTSLTTRVHLLSERLRVLYEERIALLYPPELPQEPYIPIVFPEYILPVTSESLSRCETEIAGYEAQYVVLRSQKLLQETLMEAWNENLDKGLFDDIRAIRRLGLLDDVGQDPVKMFEVLRVYREGKKNQVAKTNIALKVTPAQRRRQIVQQRRNKTSTQAAAEEPVPPSNSPPNPAASSESLTTRLRRLESNRSVFRQRIALFNERARAQHAIDHYNVKAVEDMISYDPCLTEPITAACIECLEYELKEHEKQFNRLKTLLACQEEKSDAADRGERVSHETTEAFTKRLRRLKDSICRSAPAQKGFMKAV</sequence>
<feature type="compositionally biased region" description="Pro residues" evidence="2">
    <location>
        <begin position="199"/>
        <end position="209"/>
    </location>
</feature>
<dbReference type="AlphaFoldDB" id="A0A3N4HIA9"/>
<dbReference type="EMBL" id="ML119813">
    <property type="protein sequence ID" value="RPA73683.1"/>
    <property type="molecule type" value="Genomic_DNA"/>
</dbReference>
<proteinExistence type="predicted"/>
<feature type="compositionally biased region" description="Basic residues" evidence="2">
    <location>
        <begin position="178"/>
        <end position="189"/>
    </location>
</feature>
<dbReference type="Proteomes" id="UP000275078">
    <property type="component" value="Unassembled WGS sequence"/>
</dbReference>
<feature type="coiled-coil region" evidence="1">
    <location>
        <begin position="274"/>
        <end position="301"/>
    </location>
</feature>
<reference evidence="3 4" key="1">
    <citation type="journal article" date="2018" name="Nat. Ecol. Evol.">
        <title>Pezizomycetes genomes reveal the molecular basis of ectomycorrhizal truffle lifestyle.</title>
        <authorList>
            <person name="Murat C."/>
            <person name="Payen T."/>
            <person name="Noel B."/>
            <person name="Kuo A."/>
            <person name="Morin E."/>
            <person name="Chen J."/>
            <person name="Kohler A."/>
            <person name="Krizsan K."/>
            <person name="Balestrini R."/>
            <person name="Da Silva C."/>
            <person name="Montanini B."/>
            <person name="Hainaut M."/>
            <person name="Levati E."/>
            <person name="Barry K.W."/>
            <person name="Belfiori B."/>
            <person name="Cichocki N."/>
            <person name="Clum A."/>
            <person name="Dockter R.B."/>
            <person name="Fauchery L."/>
            <person name="Guy J."/>
            <person name="Iotti M."/>
            <person name="Le Tacon F."/>
            <person name="Lindquist E.A."/>
            <person name="Lipzen A."/>
            <person name="Malagnac F."/>
            <person name="Mello A."/>
            <person name="Molinier V."/>
            <person name="Miyauchi S."/>
            <person name="Poulain J."/>
            <person name="Riccioni C."/>
            <person name="Rubini A."/>
            <person name="Sitrit Y."/>
            <person name="Splivallo R."/>
            <person name="Traeger S."/>
            <person name="Wang M."/>
            <person name="Zifcakova L."/>
            <person name="Wipf D."/>
            <person name="Zambonelli A."/>
            <person name="Paolocci F."/>
            <person name="Nowrousian M."/>
            <person name="Ottonello S."/>
            <person name="Baldrian P."/>
            <person name="Spatafora J.W."/>
            <person name="Henrissat B."/>
            <person name="Nagy L.G."/>
            <person name="Aury J.M."/>
            <person name="Wincker P."/>
            <person name="Grigoriev I.V."/>
            <person name="Bonfante P."/>
            <person name="Martin F.M."/>
        </authorList>
    </citation>
    <scope>NUCLEOTIDE SEQUENCE [LARGE SCALE GENOMIC DNA]</scope>
    <source>
        <strain evidence="3 4">RN42</strain>
    </source>
</reference>
<protein>
    <submittedName>
        <fullName evidence="3">Uncharacterized protein</fullName>
    </submittedName>
</protein>
<keyword evidence="4" id="KW-1185">Reference proteome</keyword>
<keyword evidence="1" id="KW-0175">Coiled coil</keyword>
<gene>
    <name evidence="3" type="ORF">BJ508DRAFT_333817</name>
</gene>